<dbReference type="AlphaFoldDB" id="A0A839Z8V7"/>
<organism evidence="6 7">
    <name type="scientific">Ancylobacter tetraedralis</name>
    <dbReference type="NCBI Taxonomy" id="217068"/>
    <lineage>
        <taxon>Bacteria</taxon>
        <taxon>Pseudomonadati</taxon>
        <taxon>Pseudomonadota</taxon>
        <taxon>Alphaproteobacteria</taxon>
        <taxon>Hyphomicrobiales</taxon>
        <taxon>Xanthobacteraceae</taxon>
        <taxon>Ancylobacter</taxon>
    </lineage>
</organism>
<evidence type="ECO:0000256" key="2">
    <source>
        <dbReference type="ARBA" id="ARBA00023125"/>
    </source>
</evidence>
<evidence type="ECO:0000259" key="5">
    <source>
        <dbReference type="PROSITE" id="PS50977"/>
    </source>
</evidence>
<feature type="domain" description="HTH tetR-type" evidence="5">
    <location>
        <begin position="63"/>
        <end position="123"/>
    </location>
</feature>
<dbReference type="Proteomes" id="UP000533469">
    <property type="component" value="Unassembled WGS sequence"/>
</dbReference>
<reference evidence="6 7" key="1">
    <citation type="submission" date="2020-08" db="EMBL/GenBank/DDBJ databases">
        <title>Genomic Encyclopedia of Type Strains, Phase IV (KMG-IV): sequencing the most valuable type-strain genomes for metagenomic binning, comparative biology and taxonomic classification.</title>
        <authorList>
            <person name="Goeker M."/>
        </authorList>
    </citation>
    <scope>NUCLEOTIDE SEQUENCE [LARGE SCALE GENOMIC DNA]</scope>
    <source>
        <strain evidence="6 7">DSM 5895</strain>
    </source>
</reference>
<dbReference type="EMBL" id="JACICD010000003">
    <property type="protein sequence ID" value="MBB3771306.1"/>
    <property type="molecule type" value="Genomic_DNA"/>
</dbReference>
<keyword evidence="2 4" id="KW-0238">DNA-binding</keyword>
<protein>
    <submittedName>
        <fullName evidence="6">AcrR family transcriptional regulator</fullName>
    </submittedName>
</protein>
<dbReference type="SUPFAM" id="SSF48498">
    <property type="entry name" value="Tetracyclin repressor-like, C-terminal domain"/>
    <property type="match status" value="1"/>
</dbReference>
<comment type="caution">
    <text evidence="6">The sequence shown here is derived from an EMBL/GenBank/DDBJ whole genome shotgun (WGS) entry which is preliminary data.</text>
</comment>
<dbReference type="GO" id="GO:0003700">
    <property type="term" value="F:DNA-binding transcription factor activity"/>
    <property type="evidence" value="ECO:0007669"/>
    <property type="project" value="TreeGrafter"/>
</dbReference>
<dbReference type="InterPro" id="IPR036271">
    <property type="entry name" value="Tet_transcr_reg_TetR-rel_C_sf"/>
</dbReference>
<dbReference type="InterPro" id="IPR009057">
    <property type="entry name" value="Homeodomain-like_sf"/>
</dbReference>
<sequence>MLGKNHELRSRTEDACYRTIPYRSINISLKPGQPAGNVKQGEDRMREADIVRKTGRPDPQRAMELDRRVLEVAAEMFVTHGFAGTSIERIAAVAGIGKLTIYRRYPSKDALFFAVVKSLGDVLTQSHIDAQKLSPDPLVQLKLSCRATLDVVAQPSVVAIYRILLIEAPRFPALADWVHDNVMRPIEDLTRQLLIDACRAGQLRSDLDTDTAMRALSGMLTGWALKESLLGFEGLADAAARATFFDYAWDMFLKGEQPRPAGADSASIEPTRVS</sequence>
<dbReference type="Gene3D" id="1.10.10.60">
    <property type="entry name" value="Homeodomain-like"/>
    <property type="match status" value="1"/>
</dbReference>
<dbReference type="Pfam" id="PF14246">
    <property type="entry name" value="TetR_C_7"/>
    <property type="match status" value="1"/>
</dbReference>
<evidence type="ECO:0000256" key="1">
    <source>
        <dbReference type="ARBA" id="ARBA00023015"/>
    </source>
</evidence>
<proteinExistence type="predicted"/>
<keyword evidence="1" id="KW-0805">Transcription regulation</keyword>
<keyword evidence="3" id="KW-0804">Transcription</keyword>
<dbReference type="InterPro" id="IPR050109">
    <property type="entry name" value="HTH-type_TetR-like_transc_reg"/>
</dbReference>
<name>A0A839Z8V7_9HYPH</name>
<dbReference type="PROSITE" id="PS50977">
    <property type="entry name" value="HTH_TETR_2"/>
    <property type="match status" value="1"/>
</dbReference>
<evidence type="ECO:0000256" key="4">
    <source>
        <dbReference type="PROSITE-ProRule" id="PRU00335"/>
    </source>
</evidence>
<keyword evidence="7" id="KW-1185">Reference proteome</keyword>
<evidence type="ECO:0000256" key="3">
    <source>
        <dbReference type="ARBA" id="ARBA00023163"/>
    </source>
</evidence>
<feature type="DNA-binding region" description="H-T-H motif" evidence="4">
    <location>
        <begin position="86"/>
        <end position="105"/>
    </location>
</feature>
<dbReference type="Gene3D" id="1.10.357.10">
    <property type="entry name" value="Tetracycline Repressor, domain 2"/>
    <property type="match status" value="1"/>
</dbReference>
<evidence type="ECO:0000313" key="6">
    <source>
        <dbReference type="EMBL" id="MBB3771306.1"/>
    </source>
</evidence>
<dbReference type="InterPro" id="IPR039536">
    <property type="entry name" value="TetR_C_Proteobacteria"/>
</dbReference>
<evidence type="ECO:0000313" key="7">
    <source>
        <dbReference type="Proteomes" id="UP000533469"/>
    </source>
</evidence>
<dbReference type="PRINTS" id="PR00455">
    <property type="entry name" value="HTHTETR"/>
</dbReference>
<dbReference type="GO" id="GO:0000976">
    <property type="term" value="F:transcription cis-regulatory region binding"/>
    <property type="evidence" value="ECO:0007669"/>
    <property type="project" value="TreeGrafter"/>
</dbReference>
<accession>A0A839Z8V7</accession>
<dbReference type="InterPro" id="IPR001647">
    <property type="entry name" value="HTH_TetR"/>
</dbReference>
<dbReference type="RefSeq" id="WP_183189472.1">
    <property type="nucleotide sequence ID" value="NZ_JACICD010000003.1"/>
</dbReference>
<dbReference type="PANTHER" id="PTHR30055">
    <property type="entry name" value="HTH-TYPE TRANSCRIPTIONAL REGULATOR RUTR"/>
    <property type="match status" value="1"/>
</dbReference>
<dbReference type="PANTHER" id="PTHR30055:SF234">
    <property type="entry name" value="HTH-TYPE TRANSCRIPTIONAL REGULATOR BETI"/>
    <property type="match status" value="1"/>
</dbReference>
<dbReference type="Pfam" id="PF00440">
    <property type="entry name" value="TetR_N"/>
    <property type="match status" value="1"/>
</dbReference>
<gene>
    <name evidence="6" type="ORF">FHS55_001905</name>
</gene>
<dbReference type="SUPFAM" id="SSF46689">
    <property type="entry name" value="Homeodomain-like"/>
    <property type="match status" value="1"/>
</dbReference>